<evidence type="ECO:0000256" key="2">
    <source>
        <dbReference type="ARBA" id="ARBA00022730"/>
    </source>
</evidence>
<gene>
    <name evidence="9" type="ORF">SCF082_LOCUS34671</name>
</gene>
<accession>A0ABP0NZW7</accession>
<evidence type="ECO:0000256" key="1">
    <source>
        <dbReference type="ARBA" id="ARBA00010605"/>
    </source>
</evidence>
<comment type="caution">
    <text evidence="9">The sequence shown here is derived from an EMBL/GenBank/DDBJ whole genome shotgun (WGS) entry which is preliminary data.</text>
</comment>
<feature type="coiled-coil region" evidence="7">
    <location>
        <begin position="87"/>
        <end position="121"/>
    </location>
</feature>
<evidence type="ECO:0000256" key="3">
    <source>
        <dbReference type="ARBA" id="ARBA00022884"/>
    </source>
</evidence>
<feature type="domain" description="Ribosomal protein L9" evidence="8">
    <location>
        <begin position="63"/>
        <end position="90"/>
    </location>
</feature>
<dbReference type="GO" id="GO:0005840">
    <property type="term" value="C:ribosome"/>
    <property type="evidence" value="ECO:0007669"/>
    <property type="project" value="UniProtKB-KW"/>
</dbReference>
<dbReference type="Gene3D" id="3.10.430.100">
    <property type="entry name" value="Ribosomal protein L9, C-terminal domain"/>
    <property type="match status" value="1"/>
</dbReference>
<dbReference type="InterPro" id="IPR020594">
    <property type="entry name" value="Ribosomal_bL9_bac/chp"/>
</dbReference>
<keyword evidence="7" id="KW-0175">Coiled coil</keyword>
<keyword evidence="4 9" id="KW-0689">Ribosomal protein</keyword>
<sequence length="211" mass="23417">MRQAPTGTLVPAWRQQRNRSASGLWLVLLFAAVLAGPAFSAVRSEIKQKTVNVVLLKDRAQLGQKGETIQVKRGYYRNYLFPEGIAIRETMADLGKLSKEKREKEQMSEEAKRLAMEQKDKIESHGTWVFEKKVREGSDKIYGSLSEINVAEEIVKTTAIPIRRASLSIPKVTTLGDFKGTVELAAGITATLPIKVVKQGATDEEAEETSE</sequence>
<evidence type="ECO:0000256" key="5">
    <source>
        <dbReference type="ARBA" id="ARBA00023274"/>
    </source>
</evidence>
<keyword evidence="2" id="KW-0699">rRNA-binding</keyword>
<dbReference type="Proteomes" id="UP001642464">
    <property type="component" value="Unassembled WGS sequence"/>
</dbReference>
<dbReference type="SUPFAM" id="SSF55658">
    <property type="entry name" value="L9 N-domain-like"/>
    <property type="match status" value="1"/>
</dbReference>
<dbReference type="PANTHER" id="PTHR21368">
    <property type="entry name" value="50S RIBOSOMAL PROTEIN L9"/>
    <property type="match status" value="1"/>
</dbReference>
<reference evidence="9 10" key="1">
    <citation type="submission" date="2024-02" db="EMBL/GenBank/DDBJ databases">
        <authorList>
            <person name="Chen Y."/>
            <person name="Shah S."/>
            <person name="Dougan E. K."/>
            <person name="Thang M."/>
            <person name="Chan C."/>
        </authorList>
    </citation>
    <scope>NUCLEOTIDE SEQUENCE [LARGE SCALE GENOMIC DNA]</scope>
</reference>
<evidence type="ECO:0000313" key="9">
    <source>
        <dbReference type="EMBL" id="CAK9069081.1"/>
    </source>
</evidence>
<evidence type="ECO:0000256" key="6">
    <source>
        <dbReference type="ARBA" id="ARBA00035427"/>
    </source>
</evidence>
<dbReference type="InterPro" id="IPR020070">
    <property type="entry name" value="Ribosomal_bL9_N"/>
</dbReference>
<comment type="similarity">
    <text evidence="1">Belongs to the bacterial ribosomal protein bL9 family.</text>
</comment>
<dbReference type="InterPro" id="IPR009027">
    <property type="entry name" value="Ribosomal_bL9/RNase_H1_N"/>
</dbReference>
<dbReference type="InterPro" id="IPR000244">
    <property type="entry name" value="Ribosomal_bL9"/>
</dbReference>
<dbReference type="InterPro" id="IPR036935">
    <property type="entry name" value="Ribosomal_bL9_N_sf"/>
</dbReference>
<dbReference type="SUPFAM" id="SSF55653">
    <property type="entry name" value="Ribosomal protein L9 C-domain"/>
    <property type="match status" value="1"/>
</dbReference>
<evidence type="ECO:0000256" key="7">
    <source>
        <dbReference type="SAM" id="Coils"/>
    </source>
</evidence>
<keyword evidence="3" id="KW-0694">RNA-binding</keyword>
<dbReference type="Pfam" id="PF01281">
    <property type="entry name" value="Ribosomal_L9_N"/>
    <property type="match status" value="1"/>
</dbReference>
<proteinExistence type="inferred from homology"/>
<protein>
    <recommendedName>
        <fullName evidence="6">50S ribosomal protein L9, chloroplastic</fullName>
    </recommendedName>
</protein>
<keyword evidence="10" id="KW-1185">Reference proteome</keyword>
<dbReference type="InterPro" id="IPR020069">
    <property type="entry name" value="Ribosomal_bL9_C"/>
</dbReference>
<dbReference type="NCBIfam" id="TIGR00158">
    <property type="entry name" value="L9"/>
    <property type="match status" value="1"/>
</dbReference>
<evidence type="ECO:0000313" key="10">
    <source>
        <dbReference type="Proteomes" id="UP001642464"/>
    </source>
</evidence>
<evidence type="ECO:0000259" key="8">
    <source>
        <dbReference type="PROSITE" id="PS00651"/>
    </source>
</evidence>
<dbReference type="InterPro" id="IPR036791">
    <property type="entry name" value="Ribosomal_bL9_C_sf"/>
</dbReference>
<evidence type="ECO:0000256" key="4">
    <source>
        <dbReference type="ARBA" id="ARBA00022980"/>
    </source>
</evidence>
<dbReference type="PROSITE" id="PS00651">
    <property type="entry name" value="RIBOSOMAL_L9"/>
    <property type="match status" value="1"/>
</dbReference>
<dbReference type="Pfam" id="PF03948">
    <property type="entry name" value="Ribosomal_L9_C"/>
    <property type="match status" value="1"/>
</dbReference>
<keyword evidence="5" id="KW-0687">Ribonucleoprotein</keyword>
<dbReference type="HAMAP" id="MF_00503">
    <property type="entry name" value="Ribosomal_bL9"/>
    <property type="match status" value="1"/>
</dbReference>
<dbReference type="Gene3D" id="3.40.5.10">
    <property type="entry name" value="Ribosomal protein L9, N-terminal domain"/>
    <property type="match status" value="1"/>
</dbReference>
<name>A0ABP0NZW7_9DINO</name>
<dbReference type="EMBL" id="CAXAMM010032001">
    <property type="protein sequence ID" value="CAK9069081.1"/>
    <property type="molecule type" value="Genomic_DNA"/>
</dbReference>
<organism evidence="9 10">
    <name type="scientific">Durusdinium trenchii</name>
    <dbReference type="NCBI Taxonomy" id="1381693"/>
    <lineage>
        <taxon>Eukaryota</taxon>
        <taxon>Sar</taxon>
        <taxon>Alveolata</taxon>
        <taxon>Dinophyceae</taxon>
        <taxon>Suessiales</taxon>
        <taxon>Symbiodiniaceae</taxon>
        <taxon>Durusdinium</taxon>
    </lineage>
</organism>